<dbReference type="HOGENOM" id="CLU_1620056_0_0_1"/>
<feature type="domain" description="RING-type" evidence="9">
    <location>
        <begin position="1"/>
        <end position="164"/>
    </location>
</feature>
<keyword evidence="5" id="KW-0677">Repeat</keyword>
<dbReference type="PANTHER" id="PTHR11685">
    <property type="entry name" value="RBR FAMILY RING FINGER AND IBR DOMAIN-CONTAINING"/>
    <property type="match status" value="1"/>
</dbReference>
<reference evidence="11" key="1">
    <citation type="journal article" date="2011" name="PLoS Genet.">
        <title>Genomic analysis of the necrotrophic fungal pathogens Sclerotinia sclerotiorum and Botrytis cinerea.</title>
        <authorList>
            <person name="Amselem J."/>
            <person name="Cuomo C.A."/>
            <person name="van Kan J.A."/>
            <person name="Viaud M."/>
            <person name="Benito E.P."/>
            <person name="Couloux A."/>
            <person name="Coutinho P.M."/>
            <person name="de Vries R.P."/>
            <person name="Dyer P.S."/>
            <person name="Fillinger S."/>
            <person name="Fournier E."/>
            <person name="Gout L."/>
            <person name="Hahn M."/>
            <person name="Kohn L."/>
            <person name="Lapalu N."/>
            <person name="Plummer K.M."/>
            <person name="Pradier J.M."/>
            <person name="Quevillon E."/>
            <person name="Sharon A."/>
            <person name="Simon A."/>
            <person name="ten Have A."/>
            <person name="Tudzynski B."/>
            <person name="Tudzynski P."/>
            <person name="Wincker P."/>
            <person name="Andrew M."/>
            <person name="Anthouard V."/>
            <person name="Beever R.E."/>
            <person name="Beffa R."/>
            <person name="Benoit I."/>
            <person name="Bouzid O."/>
            <person name="Brault B."/>
            <person name="Chen Z."/>
            <person name="Choquer M."/>
            <person name="Collemare J."/>
            <person name="Cotton P."/>
            <person name="Danchin E.G."/>
            <person name="Da Silva C."/>
            <person name="Gautier A."/>
            <person name="Giraud C."/>
            <person name="Giraud T."/>
            <person name="Gonzalez C."/>
            <person name="Grossetete S."/>
            <person name="Guldener U."/>
            <person name="Henrissat B."/>
            <person name="Howlett B.J."/>
            <person name="Kodira C."/>
            <person name="Kretschmer M."/>
            <person name="Lappartient A."/>
            <person name="Leroch M."/>
            <person name="Levis C."/>
            <person name="Mauceli E."/>
            <person name="Neuveglise C."/>
            <person name="Oeser B."/>
            <person name="Pearson M."/>
            <person name="Poulain J."/>
            <person name="Poussereau N."/>
            <person name="Quesneville H."/>
            <person name="Rascle C."/>
            <person name="Schumacher J."/>
            <person name="Segurens B."/>
            <person name="Sexton A."/>
            <person name="Silva E."/>
            <person name="Sirven C."/>
            <person name="Soanes D.M."/>
            <person name="Talbot N.J."/>
            <person name="Templeton M."/>
            <person name="Yandava C."/>
            <person name="Yarden O."/>
            <person name="Zeng Q."/>
            <person name="Rollins J.A."/>
            <person name="Lebrun M.H."/>
            <person name="Dickman M."/>
        </authorList>
    </citation>
    <scope>NUCLEOTIDE SEQUENCE [LARGE SCALE GENOMIC DNA]</scope>
    <source>
        <strain evidence="11">ATCC 18683 / 1980 / Ss-1</strain>
    </source>
</reference>
<dbReference type="Pfam" id="PF22191">
    <property type="entry name" value="IBR_1"/>
    <property type="match status" value="1"/>
</dbReference>
<dbReference type="RefSeq" id="XP_001593721.1">
    <property type="nucleotide sequence ID" value="XM_001593671.1"/>
</dbReference>
<name>A7EIK6_SCLS1</name>
<proteinExistence type="predicted"/>
<gene>
    <name evidence="10" type="ORF">SS1G_05149</name>
</gene>
<evidence type="ECO:0000259" key="9">
    <source>
        <dbReference type="PROSITE" id="PS51873"/>
    </source>
</evidence>
<evidence type="ECO:0000256" key="1">
    <source>
        <dbReference type="ARBA" id="ARBA00001798"/>
    </source>
</evidence>
<dbReference type="GeneID" id="5489903"/>
<keyword evidence="6" id="KW-0863">Zinc-finger</keyword>
<dbReference type="SUPFAM" id="SSF57850">
    <property type="entry name" value="RING/U-box"/>
    <property type="match status" value="2"/>
</dbReference>
<dbReference type="Gene3D" id="1.20.120.1750">
    <property type="match status" value="1"/>
</dbReference>
<dbReference type="Proteomes" id="UP000001312">
    <property type="component" value="Unassembled WGS sequence"/>
</dbReference>
<dbReference type="InterPro" id="IPR031127">
    <property type="entry name" value="E3_UB_ligase_RBR"/>
</dbReference>
<dbReference type="OMA" id="RTIWHEN"/>
<organism evidence="10 11">
    <name type="scientific">Sclerotinia sclerotiorum (strain ATCC 18683 / 1980 / Ss-1)</name>
    <name type="common">White mold</name>
    <name type="synonym">Whetzelinia sclerotiorum</name>
    <dbReference type="NCBI Taxonomy" id="665079"/>
    <lineage>
        <taxon>Eukaryota</taxon>
        <taxon>Fungi</taxon>
        <taxon>Dikarya</taxon>
        <taxon>Ascomycota</taxon>
        <taxon>Pezizomycotina</taxon>
        <taxon>Leotiomycetes</taxon>
        <taxon>Helotiales</taxon>
        <taxon>Sclerotiniaceae</taxon>
        <taxon>Sclerotinia</taxon>
    </lineage>
</organism>
<keyword evidence="7" id="KW-0833">Ubl conjugation pathway</keyword>
<evidence type="ECO:0000256" key="2">
    <source>
        <dbReference type="ARBA" id="ARBA00012251"/>
    </source>
</evidence>
<dbReference type="GO" id="GO:0016567">
    <property type="term" value="P:protein ubiquitination"/>
    <property type="evidence" value="ECO:0007669"/>
    <property type="project" value="InterPro"/>
</dbReference>
<keyword evidence="11" id="KW-1185">Reference proteome</keyword>
<evidence type="ECO:0000256" key="8">
    <source>
        <dbReference type="ARBA" id="ARBA00022833"/>
    </source>
</evidence>
<evidence type="ECO:0000256" key="6">
    <source>
        <dbReference type="ARBA" id="ARBA00022771"/>
    </source>
</evidence>
<dbReference type="AlphaFoldDB" id="A7EIK6"/>
<dbReference type="EMBL" id="CH476626">
    <property type="protein sequence ID" value="EDO02672.1"/>
    <property type="molecule type" value="Genomic_DNA"/>
</dbReference>
<comment type="catalytic activity">
    <reaction evidence="1">
        <text>[E2 ubiquitin-conjugating enzyme]-S-ubiquitinyl-L-cysteine + [acceptor protein]-L-lysine = [E2 ubiquitin-conjugating enzyme]-L-cysteine + [acceptor protein]-N(6)-ubiquitinyl-L-lysine.</text>
        <dbReference type="EC" id="2.3.2.31"/>
    </reaction>
</comment>
<accession>A7EIK6</accession>
<dbReference type="GO" id="GO:0008270">
    <property type="term" value="F:zinc ion binding"/>
    <property type="evidence" value="ECO:0007669"/>
    <property type="project" value="UniProtKB-KW"/>
</dbReference>
<evidence type="ECO:0000256" key="4">
    <source>
        <dbReference type="ARBA" id="ARBA00022723"/>
    </source>
</evidence>
<dbReference type="GO" id="GO:0061630">
    <property type="term" value="F:ubiquitin protein ligase activity"/>
    <property type="evidence" value="ECO:0007669"/>
    <property type="project" value="UniProtKB-EC"/>
</dbReference>
<dbReference type="eggNOG" id="KOG1812">
    <property type="taxonomic scope" value="Eukaryota"/>
</dbReference>
<evidence type="ECO:0000256" key="3">
    <source>
        <dbReference type="ARBA" id="ARBA00022679"/>
    </source>
</evidence>
<dbReference type="Pfam" id="PF01485">
    <property type="entry name" value="IBR"/>
    <property type="match status" value="1"/>
</dbReference>
<keyword evidence="4" id="KW-0479">Metal-binding</keyword>
<evidence type="ECO:0000256" key="5">
    <source>
        <dbReference type="ARBA" id="ARBA00022737"/>
    </source>
</evidence>
<protein>
    <recommendedName>
        <fullName evidence="2">RBR-type E3 ubiquitin transferase</fullName>
        <ecNumber evidence="2">2.3.2.31</ecNumber>
    </recommendedName>
</protein>
<dbReference type="InterPro" id="IPR002867">
    <property type="entry name" value="IBR_dom"/>
</dbReference>
<dbReference type="PROSITE" id="PS51873">
    <property type="entry name" value="TRIAD"/>
    <property type="match status" value="1"/>
</dbReference>
<dbReference type="InParanoid" id="A7EIK6"/>
<dbReference type="FunFam" id="1.20.120.1750:FF:000098">
    <property type="entry name" value="RBR-type E3 ubiquitin transferase"/>
    <property type="match status" value="1"/>
</dbReference>
<dbReference type="InterPro" id="IPR044066">
    <property type="entry name" value="TRIAD_supradom"/>
</dbReference>
<keyword evidence="8" id="KW-0862">Zinc</keyword>
<dbReference type="KEGG" id="ssl:SS1G_05149"/>
<dbReference type="SMART" id="SM00647">
    <property type="entry name" value="IBR"/>
    <property type="match status" value="2"/>
</dbReference>
<keyword evidence="3" id="KW-0808">Transferase</keyword>
<sequence>MPNLRAGFGNLVYTALLHERYCELALRNYSRSQAKFNWCLASNKCYSGQIHEGGNARMICISCKESTCVHHQLPWHEGLTCAEYDNSTRKHSGEEEKSREEVRKISVACPKCAAPIEKKGGCAHIKCLSRGGKGRCGFEFCYYCLVPWQLGAPRHRWDCRAKWW</sequence>
<evidence type="ECO:0000313" key="10">
    <source>
        <dbReference type="EMBL" id="EDO02672.1"/>
    </source>
</evidence>
<dbReference type="EC" id="2.3.2.31" evidence="2"/>
<evidence type="ECO:0000256" key="7">
    <source>
        <dbReference type="ARBA" id="ARBA00022786"/>
    </source>
</evidence>
<evidence type="ECO:0000313" key="11">
    <source>
        <dbReference type="Proteomes" id="UP000001312"/>
    </source>
</evidence>